<keyword evidence="3" id="KW-1185">Reference proteome</keyword>
<accession>A0A6A4I2E3</accession>
<evidence type="ECO:0000313" key="3">
    <source>
        <dbReference type="Proteomes" id="UP000799118"/>
    </source>
</evidence>
<gene>
    <name evidence="2" type="ORF">BT96DRAFT_1070414</name>
</gene>
<dbReference type="AlphaFoldDB" id="A0A6A4I2E3"/>
<dbReference type="EMBL" id="ML769414">
    <property type="protein sequence ID" value="KAE9404686.1"/>
    <property type="molecule type" value="Genomic_DNA"/>
</dbReference>
<reference evidence="2" key="1">
    <citation type="journal article" date="2019" name="Environ. Microbiol.">
        <title>Fungal ecological strategies reflected in gene transcription - a case study of two litter decomposers.</title>
        <authorList>
            <person name="Barbi F."/>
            <person name="Kohler A."/>
            <person name="Barry K."/>
            <person name="Baskaran P."/>
            <person name="Daum C."/>
            <person name="Fauchery L."/>
            <person name="Ihrmark K."/>
            <person name="Kuo A."/>
            <person name="LaButti K."/>
            <person name="Lipzen A."/>
            <person name="Morin E."/>
            <person name="Grigoriev I.V."/>
            <person name="Henrissat B."/>
            <person name="Lindahl B."/>
            <person name="Martin F."/>
        </authorList>
    </citation>
    <scope>NUCLEOTIDE SEQUENCE</scope>
    <source>
        <strain evidence="2">JB14</strain>
    </source>
</reference>
<dbReference type="OrthoDB" id="3184970at2759"/>
<evidence type="ECO:0000313" key="2">
    <source>
        <dbReference type="EMBL" id="KAE9404686.1"/>
    </source>
</evidence>
<organism evidence="2 3">
    <name type="scientific">Gymnopus androsaceus JB14</name>
    <dbReference type="NCBI Taxonomy" id="1447944"/>
    <lineage>
        <taxon>Eukaryota</taxon>
        <taxon>Fungi</taxon>
        <taxon>Dikarya</taxon>
        <taxon>Basidiomycota</taxon>
        <taxon>Agaricomycotina</taxon>
        <taxon>Agaricomycetes</taxon>
        <taxon>Agaricomycetidae</taxon>
        <taxon>Agaricales</taxon>
        <taxon>Marasmiineae</taxon>
        <taxon>Omphalotaceae</taxon>
        <taxon>Gymnopus</taxon>
    </lineage>
</organism>
<protein>
    <recommendedName>
        <fullName evidence="4">BTB domain-containing protein</fullName>
    </recommendedName>
</protein>
<dbReference type="Proteomes" id="UP000799118">
    <property type="component" value="Unassembled WGS sequence"/>
</dbReference>
<proteinExistence type="predicted"/>
<sequence length="337" mass="37592">MSQDVNAAGREWFHPGNIPLLSSYGSDSKKCVRYLSIDEWFLTKFQPPQTSLTSLNLQVFISGIELLLQFKMVAIRGSIYYTFDMHHAHNDMRKDNIACFGVAAGADASLHTYPRATIFEQDILAVYPLINFPFIHVLSDELDKMVQFRLELHSSLPSPAVNTLDHYEFTSVLNLHVLVPKTSDSDLIILSTDNVEFHLHKKPLEAGTGAFPPAEIPTHGEIVSLAESATLQVLFDLTYPQPYELVNTIDFASLLQVTQAAERYDALRVIYASRSGFRPRNQPPLYSGYKSGVDPSGGGSRRYTNRTTYTTAEQVQTKLKDLEQPSYAKASPAEVGA</sequence>
<feature type="compositionally biased region" description="Low complexity" evidence="1">
    <location>
        <begin position="301"/>
        <end position="311"/>
    </location>
</feature>
<name>A0A6A4I2E3_9AGAR</name>
<feature type="region of interest" description="Disordered" evidence="1">
    <location>
        <begin position="282"/>
        <end position="337"/>
    </location>
</feature>
<evidence type="ECO:0008006" key="4">
    <source>
        <dbReference type="Google" id="ProtNLM"/>
    </source>
</evidence>
<evidence type="ECO:0000256" key="1">
    <source>
        <dbReference type="SAM" id="MobiDB-lite"/>
    </source>
</evidence>